<protein>
    <recommendedName>
        <fullName evidence="3">DUF29 domain-containing protein</fullName>
    </recommendedName>
</protein>
<dbReference type="Gene3D" id="1.20.1220.20">
    <property type="entry name" value="Uncharcterised protein PF01724"/>
    <property type="match status" value="1"/>
</dbReference>
<dbReference type="Pfam" id="PF01724">
    <property type="entry name" value="DUF29"/>
    <property type="match status" value="1"/>
</dbReference>
<dbReference type="OrthoDB" id="5769308at2"/>
<accession>A0A1U7J1M2</accession>
<dbReference type="STRING" id="549789.NIES30_19285"/>
<evidence type="ECO:0000313" key="1">
    <source>
        <dbReference type="EMBL" id="OKH45729.1"/>
    </source>
</evidence>
<sequence>MSTEIDVKPKSLYDIDYQLWLDETVAQLQSQNFSALDLENLIEEIESLGRSDQRSLKSYLRQLCEHFLKLRYWEADRERCFRGWNLEIANLRLEIQSILEDSPSLRNVLKERFGLEHGKARKTFLKASSLKPDLIPEEPDFTLEQVLDEDWLPWQPDPSDNN</sequence>
<evidence type="ECO:0008006" key="3">
    <source>
        <dbReference type="Google" id="ProtNLM"/>
    </source>
</evidence>
<proteinExistence type="predicted"/>
<dbReference type="AlphaFoldDB" id="A0A1U7J1M2"/>
<keyword evidence="2" id="KW-1185">Reference proteome</keyword>
<dbReference type="RefSeq" id="WP_073610134.1">
    <property type="nucleotide sequence ID" value="NZ_MRCG01000016.1"/>
</dbReference>
<gene>
    <name evidence="1" type="ORF">NIES30_19285</name>
</gene>
<reference evidence="1 2" key="1">
    <citation type="submission" date="2016-11" db="EMBL/GenBank/DDBJ databases">
        <title>Draft Genome Sequences of Nine Cyanobacterial Strains from Diverse Habitats.</title>
        <authorList>
            <person name="Zhu T."/>
            <person name="Hou S."/>
            <person name="Lu X."/>
            <person name="Hess W.R."/>
        </authorList>
    </citation>
    <scope>NUCLEOTIDE SEQUENCE [LARGE SCALE GENOMIC DNA]</scope>
    <source>
        <strain evidence="1 2">NIES-30</strain>
    </source>
</reference>
<organism evidence="1 2">
    <name type="scientific">Phormidium tenue NIES-30</name>
    <dbReference type="NCBI Taxonomy" id="549789"/>
    <lineage>
        <taxon>Bacteria</taxon>
        <taxon>Bacillati</taxon>
        <taxon>Cyanobacteriota</taxon>
        <taxon>Cyanophyceae</taxon>
        <taxon>Oscillatoriophycideae</taxon>
        <taxon>Oscillatoriales</taxon>
        <taxon>Oscillatoriaceae</taxon>
        <taxon>Phormidium</taxon>
    </lineage>
</organism>
<name>A0A1U7J1M2_9CYAN</name>
<dbReference type="PANTHER" id="PTHR34235">
    <property type="entry name" value="SLR1203 PROTEIN-RELATED"/>
    <property type="match status" value="1"/>
</dbReference>
<dbReference type="InterPro" id="IPR002636">
    <property type="entry name" value="DUF29"/>
</dbReference>
<dbReference type="EMBL" id="MRCG01000016">
    <property type="protein sequence ID" value="OKH45729.1"/>
    <property type="molecule type" value="Genomic_DNA"/>
</dbReference>
<dbReference type="PANTHER" id="PTHR34235:SF3">
    <property type="entry name" value="SLR1203 PROTEIN"/>
    <property type="match status" value="1"/>
</dbReference>
<evidence type="ECO:0000313" key="2">
    <source>
        <dbReference type="Proteomes" id="UP000185557"/>
    </source>
</evidence>
<comment type="caution">
    <text evidence="1">The sequence shown here is derived from an EMBL/GenBank/DDBJ whole genome shotgun (WGS) entry which is preliminary data.</text>
</comment>
<dbReference type="Proteomes" id="UP000185557">
    <property type="component" value="Unassembled WGS sequence"/>
</dbReference>